<keyword evidence="5" id="KW-0547">Nucleotide-binding</keyword>
<dbReference type="InterPro" id="IPR013611">
    <property type="entry name" value="Transp-assoc_OB_typ2"/>
</dbReference>
<dbReference type="Gene3D" id="3.40.50.300">
    <property type="entry name" value="P-loop containing nucleotide triphosphate hydrolases"/>
    <property type="match status" value="1"/>
</dbReference>
<dbReference type="Pfam" id="PF00005">
    <property type="entry name" value="ABC_tran"/>
    <property type="match status" value="1"/>
</dbReference>
<dbReference type="RefSeq" id="WP_259313097.1">
    <property type="nucleotide sequence ID" value="NZ_CP087164.1"/>
</dbReference>
<protein>
    <recommendedName>
        <fullName evidence="11">ABC-type quaternary amine transporter</fullName>
        <ecNumber evidence="11">7.6.2.9</ecNumber>
    </recommendedName>
</protein>
<dbReference type="CDD" id="cd03259">
    <property type="entry name" value="ABC_Carb_Solutes_like"/>
    <property type="match status" value="1"/>
</dbReference>
<evidence type="ECO:0000259" key="12">
    <source>
        <dbReference type="PROSITE" id="PS50893"/>
    </source>
</evidence>
<dbReference type="PROSITE" id="PS50893">
    <property type="entry name" value="ABC_TRANSPORTER_2"/>
    <property type="match status" value="1"/>
</dbReference>
<dbReference type="InterPro" id="IPR027417">
    <property type="entry name" value="P-loop_NTPase"/>
</dbReference>
<keyword evidence="7" id="KW-1278">Translocase</keyword>
<dbReference type="GO" id="GO:0015408">
    <property type="term" value="F:ABC-type ferric iron transporter activity"/>
    <property type="evidence" value="ECO:0007669"/>
    <property type="project" value="InterPro"/>
</dbReference>
<evidence type="ECO:0000256" key="8">
    <source>
        <dbReference type="ARBA" id="ARBA00023004"/>
    </source>
</evidence>
<dbReference type="PANTHER" id="PTHR42781:SF5">
    <property type="entry name" value="PUTRESCINE TRANSPORT ATP-BINDING PROTEIN POTG"/>
    <property type="match status" value="1"/>
</dbReference>
<evidence type="ECO:0000256" key="5">
    <source>
        <dbReference type="ARBA" id="ARBA00022741"/>
    </source>
</evidence>
<dbReference type="GO" id="GO:0043190">
    <property type="term" value="C:ATP-binding cassette (ABC) transporter complex"/>
    <property type="evidence" value="ECO:0007669"/>
    <property type="project" value="InterPro"/>
</dbReference>
<keyword evidence="1" id="KW-0813">Transport</keyword>
<keyword evidence="2" id="KW-1003">Cell membrane</keyword>
<dbReference type="PANTHER" id="PTHR42781">
    <property type="entry name" value="SPERMIDINE/PUTRESCINE IMPORT ATP-BINDING PROTEIN POTA"/>
    <property type="match status" value="1"/>
</dbReference>
<evidence type="ECO:0000256" key="11">
    <source>
        <dbReference type="ARBA" id="ARBA00066388"/>
    </source>
</evidence>
<reference evidence="13" key="1">
    <citation type="journal article" date="2022" name="Int. J. Syst. Evol. Microbiol.">
        <title>Pseudomonas aegrilactucae sp. nov. and Pseudomonas morbosilactucae sp. nov., pathogens causing bacterial rot of lettuce in Japan.</title>
        <authorList>
            <person name="Sawada H."/>
            <person name="Fujikawa T."/>
            <person name="Satou M."/>
        </authorList>
    </citation>
    <scope>NUCLEOTIDE SEQUENCE</scope>
    <source>
        <strain evidence="13">0166_1</strain>
    </source>
</reference>
<dbReference type="InterPro" id="IPR050093">
    <property type="entry name" value="ABC_SmlMolc_Importer"/>
</dbReference>
<dbReference type="PROSITE" id="PS00211">
    <property type="entry name" value="ABC_TRANSPORTER_1"/>
    <property type="match status" value="1"/>
</dbReference>
<evidence type="ECO:0000313" key="14">
    <source>
        <dbReference type="Proteomes" id="UP001162834"/>
    </source>
</evidence>
<keyword evidence="3" id="KW-0410">Iron transport</keyword>
<evidence type="ECO:0000256" key="6">
    <source>
        <dbReference type="ARBA" id="ARBA00022840"/>
    </source>
</evidence>
<dbReference type="SUPFAM" id="SSF50331">
    <property type="entry name" value="MOP-like"/>
    <property type="match status" value="1"/>
</dbReference>
<sequence>MSRVEVRDVSKRFGATPVLDGVCLDVPESALTAVLGPSGCGKTTLLRLIAGFSHLDAGTITVAGETVSAPTRHVPAQRRRIGYVPQEGALFPHLDVAANIAFGLPRRSRRRAPRVDEMIELVGLDPAHRGRFPHELSGGQQQRVALARALAPRPSIVLLDEPFASLDAGLRHATGRAVADALAAAGATAVLVTHDQSEALSLATQVAVMRDGRIVQADTPDRVYRAPADTAVAAFVGGAVVLPATIAAGTAACALGTLTTERTGCDADVVEGEVLIRPEQIELRDDDAAGVAARVVRIDYFGHEAAVQLEVLGSATPVAARVLGADLPSVGAIVGLAVRGDVRVYTPGATENVHEAAAHRYATSRLTLDRRRAPDATSVVGHRDARDPV</sequence>
<keyword evidence="14" id="KW-1185">Reference proteome</keyword>
<evidence type="ECO:0000256" key="7">
    <source>
        <dbReference type="ARBA" id="ARBA00022967"/>
    </source>
</evidence>
<evidence type="ECO:0000256" key="1">
    <source>
        <dbReference type="ARBA" id="ARBA00022448"/>
    </source>
</evidence>
<dbReference type="KEGG" id="sbae:DSM104329_05522"/>
<accession>A0A9E7C320</accession>
<organism evidence="13 14">
    <name type="scientific">Capillimicrobium parvum</name>
    <dbReference type="NCBI Taxonomy" id="2884022"/>
    <lineage>
        <taxon>Bacteria</taxon>
        <taxon>Bacillati</taxon>
        <taxon>Actinomycetota</taxon>
        <taxon>Thermoleophilia</taxon>
        <taxon>Solirubrobacterales</taxon>
        <taxon>Capillimicrobiaceae</taxon>
        <taxon>Capillimicrobium</taxon>
    </lineage>
</organism>
<dbReference type="AlphaFoldDB" id="A0A9E7C320"/>
<dbReference type="FunFam" id="3.40.50.300:FF:000425">
    <property type="entry name" value="Probable ABC transporter, ATP-binding subunit"/>
    <property type="match status" value="1"/>
</dbReference>
<dbReference type="InterPro" id="IPR008995">
    <property type="entry name" value="Mo/tungstate-bd_C_term_dom"/>
</dbReference>
<dbReference type="EMBL" id="CP087164">
    <property type="protein sequence ID" value="UGS39090.1"/>
    <property type="molecule type" value="Genomic_DNA"/>
</dbReference>
<dbReference type="GO" id="GO:0016887">
    <property type="term" value="F:ATP hydrolysis activity"/>
    <property type="evidence" value="ECO:0007669"/>
    <property type="project" value="InterPro"/>
</dbReference>
<dbReference type="Pfam" id="PF08402">
    <property type="entry name" value="TOBE_2"/>
    <property type="match status" value="1"/>
</dbReference>
<dbReference type="Gene3D" id="2.40.50.450">
    <property type="match status" value="1"/>
</dbReference>
<dbReference type="GO" id="GO:0015418">
    <property type="term" value="F:ABC-type quaternary ammonium compound transporting activity"/>
    <property type="evidence" value="ECO:0007669"/>
    <property type="project" value="UniProtKB-EC"/>
</dbReference>
<keyword evidence="8" id="KW-0408">Iron</keyword>
<dbReference type="Proteomes" id="UP001162834">
    <property type="component" value="Chromosome"/>
</dbReference>
<keyword evidence="4" id="KW-0997">Cell inner membrane</keyword>
<dbReference type="InterPro" id="IPR015853">
    <property type="entry name" value="ABC_transpr_FbpC"/>
</dbReference>
<dbReference type="SMART" id="SM00382">
    <property type="entry name" value="AAA"/>
    <property type="match status" value="1"/>
</dbReference>
<evidence type="ECO:0000313" key="13">
    <source>
        <dbReference type="EMBL" id="UGS39090.1"/>
    </source>
</evidence>
<evidence type="ECO:0000256" key="9">
    <source>
        <dbReference type="ARBA" id="ARBA00023065"/>
    </source>
</evidence>
<dbReference type="InterPro" id="IPR017871">
    <property type="entry name" value="ABC_transporter-like_CS"/>
</dbReference>
<keyword evidence="10" id="KW-0472">Membrane</keyword>
<dbReference type="GO" id="GO:0005524">
    <property type="term" value="F:ATP binding"/>
    <property type="evidence" value="ECO:0007669"/>
    <property type="project" value="UniProtKB-KW"/>
</dbReference>
<dbReference type="EC" id="7.6.2.9" evidence="11"/>
<evidence type="ECO:0000256" key="4">
    <source>
        <dbReference type="ARBA" id="ARBA00022519"/>
    </source>
</evidence>
<keyword evidence="6 13" id="KW-0067">ATP-binding</keyword>
<dbReference type="InterPro" id="IPR003439">
    <property type="entry name" value="ABC_transporter-like_ATP-bd"/>
</dbReference>
<gene>
    <name evidence="13" type="primary">fbpC2</name>
    <name evidence="13" type="ORF">DSM104329_05522</name>
</gene>
<evidence type="ECO:0000256" key="10">
    <source>
        <dbReference type="ARBA" id="ARBA00023136"/>
    </source>
</evidence>
<dbReference type="InterPro" id="IPR003593">
    <property type="entry name" value="AAA+_ATPase"/>
</dbReference>
<proteinExistence type="predicted"/>
<evidence type="ECO:0000256" key="2">
    <source>
        <dbReference type="ARBA" id="ARBA00022475"/>
    </source>
</evidence>
<name>A0A9E7C320_9ACTN</name>
<feature type="domain" description="ABC transporter" evidence="12">
    <location>
        <begin position="4"/>
        <end position="236"/>
    </location>
</feature>
<keyword evidence="9" id="KW-0406">Ion transport</keyword>
<dbReference type="SUPFAM" id="SSF52540">
    <property type="entry name" value="P-loop containing nucleoside triphosphate hydrolases"/>
    <property type="match status" value="1"/>
</dbReference>
<evidence type="ECO:0000256" key="3">
    <source>
        <dbReference type="ARBA" id="ARBA00022496"/>
    </source>
</evidence>